<evidence type="ECO:0000313" key="2">
    <source>
        <dbReference type="Proteomes" id="UP000034589"/>
    </source>
</evidence>
<evidence type="ECO:0000313" key="1">
    <source>
        <dbReference type="EMBL" id="KKW05349.1"/>
    </source>
</evidence>
<dbReference type="SUPFAM" id="SSF52540">
    <property type="entry name" value="P-loop containing nucleoside triphosphate hydrolases"/>
    <property type="match status" value="1"/>
</dbReference>
<dbReference type="PANTHER" id="PTHR33477:SF3">
    <property type="entry name" value="P-LOOP NTPASE DOMAIN-CONTAINING PROTEIN LPA1 HOMOLOG 1"/>
    <property type="match status" value="1"/>
</dbReference>
<dbReference type="AlphaFoldDB" id="A0A0G1YG12"/>
<name>A0A0G1YG12_9BACT</name>
<dbReference type="Proteomes" id="UP000034589">
    <property type="component" value="Unassembled WGS sequence"/>
</dbReference>
<protein>
    <submittedName>
        <fullName evidence="1">2-phosphoglycerate kinase</fullName>
    </submittedName>
</protein>
<keyword evidence="1" id="KW-0808">Transferase</keyword>
<dbReference type="EMBL" id="LCPV01000064">
    <property type="protein sequence ID" value="KKW05349.1"/>
    <property type="molecule type" value="Genomic_DNA"/>
</dbReference>
<reference evidence="1 2" key="1">
    <citation type="journal article" date="2015" name="Nature">
        <title>rRNA introns, odd ribosomes, and small enigmatic genomes across a large radiation of phyla.</title>
        <authorList>
            <person name="Brown C.T."/>
            <person name="Hug L.A."/>
            <person name="Thomas B.C."/>
            <person name="Sharon I."/>
            <person name="Castelle C.J."/>
            <person name="Singh A."/>
            <person name="Wilkins M.J."/>
            <person name="Williams K.H."/>
            <person name="Banfield J.F."/>
        </authorList>
    </citation>
    <scope>NUCLEOTIDE SEQUENCE [LARGE SCALE GENOMIC DNA]</scope>
</reference>
<keyword evidence="1" id="KW-0418">Kinase</keyword>
<comment type="caution">
    <text evidence="1">The sequence shown here is derived from an EMBL/GenBank/DDBJ whole genome shotgun (WGS) entry which is preliminary data.</text>
</comment>
<dbReference type="Gene3D" id="3.40.50.300">
    <property type="entry name" value="P-loop containing nucleotide triphosphate hydrolases"/>
    <property type="match status" value="1"/>
</dbReference>
<organism evidence="1 2">
    <name type="scientific">Candidatus Kaiserbacteria bacterium GW2011_GWC2_49_12</name>
    <dbReference type="NCBI Taxonomy" id="1618675"/>
    <lineage>
        <taxon>Bacteria</taxon>
        <taxon>Candidatus Kaiseribacteriota</taxon>
    </lineage>
</organism>
<sequence length="240" mass="27526">MYPNVQKYNKMWSQGKIDRPLVVLIGGYAGTGKSTLAKQLLDQFPFTNILQTAVLRAILRMFISREKNPFLYVHTYDLPIIDVGERTVSLYDRYRAQVEPIAMSINKIVEFAGTEKQQRIIEGAHVLPEFLHIEPSVIPVEIYLKVSDVDLHKRTIAGPTHNRTLSTRQFKTARAIHDQIIKDAKSMGKEVYEIDEAYSKAMRYIDISLERYFDLEIHLADFFGALADVYRIDTSEARGA</sequence>
<gene>
    <name evidence="1" type="ORF">UY39_C0064G0006</name>
</gene>
<proteinExistence type="predicted"/>
<dbReference type="InterPro" id="IPR027417">
    <property type="entry name" value="P-loop_NTPase"/>
</dbReference>
<dbReference type="GO" id="GO:0016301">
    <property type="term" value="F:kinase activity"/>
    <property type="evidence" value="ECO:0007669"/>
    <property type="project" value="UniProtKB-KW"/>
</dbReference>
<accession>A0A0G1YG12</accession>
<dbReference type="PANTHER" id="PTHR33477">
    <property type="entry name" value="P-LOOP NTPASE DOMAIN-CONTAINING PROTEIN LPA1 HOMOLOG 1"/>
    <property type="match status" value="1"/>
</dbReference>